<evidence type="ECO:0000313" key="1">
    <source>
        <dbReference type="EMBL" id="CUI15385.1"/>
    </source>
</evidence>
<name>A0A0S4KLL3_BODSA</name>
<dbReference type="Proteomes" id="UP000051952">
    <property type="component" value="Unassembled WGS sequence"/>
</dbReference>
<sequence length="273" mass="29572">MQSCILPRFFLPKENSIEDMSTQIITLTLLVAASFIWTASAAVAANVNDDPTTTYQYCGAMPPGEVGTAQSMIVNATLHSDGTYIIAASLPTNFPTTCIQEGTYTYDAVNKKDIFAVSTAPHTPGVIYCTTWFFNFTYALETSRTLSFKKVTLYGYYMGNEMVIPADSNYCFARVPSGKYCGSALDVPANLVISAPYNFALNIEAPIDPCTVMGYYVLNVAYGNVVYEVGAANCTQYLIFNNITYGNNPSQVTMVGSAYGIGFTATLTQAQCP</sequence>
<dbReference type="VEuPathDB" id="TriTrypDB:BSAL_41035"/>
<dbReference type="AlphaFoldDB" id="A0A0S4KLL3"/>
<organism evidence="1 2">
    <name type="scientific">Bodo saltans</name>
    <name type="common">Flagellated protozoan</name>
    <dbReference type="NCBI Taxonomy" id="75058"/>
    <lineage>
        <taxon>Eukaryota</taxon>
        <taxon>Discoba</taxon>
        <taxon>Euglenozoa</taxon>
        <taxon>Kinetoplastea</taxon>
        <taxon>Metakinetoplastina</taxon>
        <taxon>Eubodonida</taxon>
        <taxon>Bodonidae</taxon>
        <taxon>Bodo</taxon>
    </lineage>
</organism>
<accession>A0A0S4KLL3</accession>
<protein>
    <submittedName>
        <fullName evidence="1">GPI-anchored surface protein, putative</fullName>
    </submittedName>
</protein>
<evidence type="ECO:0000313" key="2">
    <source>
        <dbReference type="Proteomes" id="UP000051952"/>
    </source>
</evidence>
<keyword evidence="2" id="KW-1185">Reference proteome</keyword>
<proteinExistence type="predicted"/>
<dbReference type="EMBL" id="CYKH01002123">
    <property type="protein sequence ID" value="CUI15385.1"/>
    <property type="molecule type" value="Genomic_DNA"/>
</dbReference>
<gene>
    <name evidence="1" type="ORF">BSAL_41035</name>
</gene>
<reference evidence="2" key="1">
    <citation type="submission" date="2015-09" db="EMBL/GenBank/DDBJ databases">
        <authorList>
            <consortium name="Pathogen Informatics"/>
        </authorList>
    </citation>
    <scope>NUCLEOTIDE SEQUENCE [LARGE SCALE GENOMIC DNA]</scope>
    <source>
        <strain evidence="2">Lake Konstanz</strain>
    </source>
</reference>